<dbReference type="PROSITE" id="PS00867">
    <property type="entry name" value="CPSASE_2"/>
    <property type="match status" value="1"/>
</dbReference>
<dbReference type="Proteomes" id="UP000326757">
    <property type="component" value="Unassembled WGS sequence"/>
</dbReference>
<name>A0A5N6KL33_MONLA</name>
<dbReference type="InterPro" id="IPR000089">
    <property type="entry name" value="Biotin_lipoyl"/>
</dbReference>
<evidence type="ECO:0000256" key="5">
    <source>
        <dbReference type="ARBA" id="ARBA00023267"/>
    </source>
</evidence>
<dbReference type="InterPro" id="IPR011053">
    <property type="entry name" value="Single_hybrid_motif"/>
</dbReference>
<evidence type="ECO:0000256" key="2">
    <source>
        <dbReference type="ARBA" id="ARBA00022598"/>
    </source>
</evidence>
<feature type="domain" description="ATP-grasp" evidence="7">
    <location>
        <begin position="125"/>
        <end position="321"/>
    </location>
</feature>
<sequence length="686" mass="75257">MLASPLTPPSSISKLTLVRGEIATRIISTARELDIDTYSLYTENDTSHTRHSTQSIKLPSPSSYLDVSALISIVQTHHIDAIHPGYGFLSESPEFAERMWKEANAIVIGPGPEVLERTGDKLKARELAGECHVPILPALKTPTDDIFQLQHFALSVGYPIIIKAVDGGGGRGIRIVAQGAELENMFKAALRESPSKKVFAEKAAIDGYRHVEVQIIGDGNRGIRHFWERECSIQRRFQKVVEFAPSGVKNRDLIGKVIEAAVRMAKKVNYYSLGTFEFLVRQSPPAFYFLEINPRLQVEHTITESLAYGIDLVKIQLLLAQGHTLSSLLSPFLSTSPLVPPYVHALQLRITAESPSQNFSLSPGKISSFNLPSGNGIRVDTHLHPSSSTIIGTDFDSLLAKLVITAPTWLDVVAKVKSALEDTYIIGIETNLDLLRAIVASDAFRDQRCDTRWLEMNLPVLLQAAKNLGEKTKNTGPAVLSNSLPALPSSNVIFRPKDSWDIVLTPEASPDNSQNSAPLPYHLQITRILTNNFPSSLKADILFTPPSSSRITSKPTPYTLSLALATSYSSQQSSQNHRLGDLSNLNHIITPFPGKLIEICVEVGDRVVPGQAICVIRQMKMEVEVRSQKAGSVRWVFGENGENGEDGDEEGDLNVDVREGVLICELEDLVEEGIKTGSGRERGSKL</sequence>
<evidence type="ECO:0000256" key="1">
    <source>
        <dbReference type="ARBA" id="ARBA00001953"/>
    </source>
</evidence>
<dbReference type="FunFam" id="3.30.1490.20:FF:000003">
    <property type="entry name" value="acetyl-CoA carboxylase isoform X1"/>
    <property type="match status" value="1"/>
</dbReference>
<dbReference type="OrthoDB" id="196847at2759"/>
<dbReference type="PROSITE" id="PS50975">
    <property type="entry name" value="ATP_GRASP"/>
    <property type="match status" value="1"/>
</dbReference>
<dbReference type="CDD" id="cd06850">
    <property type="entry name" value="biotinyl_domain"/>
    <property type="match status" value="1"/>
</dbReference>
<dbReference type="PROSITE" id="PS50979">
    <property type="entry name" value="BC"/>
    <property type="match status" value="1"/>
</dbReference>
<dbReference type="GO" id="GO:0046872">
    <property type="term" value="F:metal ion binding"/>
    <property type="evidence" value="ECO:0007669"/>
    <property type="project" value="InterPro"/>
</dbReference>
<keyword evidence="10" id="KW-1185">Reference proteome</keyword>
<dbReference type="InterPro" id="IPR011764">
    <property type="entry name" value="Biotin_carboxylation_dom"/>
</dbReference>
<evidence type="ECO:0000256" key="3">
    <source>
        <dbReference type="ARBA" id="ARBA00022741"/>
    </source>
</evidence>
<dbReference type="GO" id="GO:0005524">
    <property type="term" value="F:ATP binding"/>
    <property type="evidence" value="ECO:0007669"/>
    <property type="project" value="UniProtKB-UniRule"/>
</dbReference>
<dbReference type="Pfam" id="PF02786">
    <property type="entry name" value="CPSase_L_D2"/>
    <property type="match status" value="1"/>
</dbReference>
<dbReference type="Pfam" id="PF02785">
    <property type="entry name" value="Biotin_carb_C"/>
    <property type="match status" value="1"/>
</dbReference>
<dbReference type="InterPro" id="IPR011761">
    <property type="entry name" value="ATP-grasp"/>
</dbReference>
<dbReference type="AlphaFoldDB" id="A0A5N6KL33"/>
<keyword evidence="4 6" id="KW-0067">ATP-binding</keyword>
<accession>A0A5N6KL33</accession>
<comment type="caution">
    <text evidence="9">The sequence shown here is derived from an EMBL/GenBank/DDBJ whole genome shotgun (WGS) entry which is preliminary data.</text>
</comment>
<evidence type="ECO:0000259" key="8">
    <source>
        <dbReference type="PROSITE" id="PS50979"/>
    </source>
</evidence>
<evidence type="ECO:0000313" key="9">
    <source>
        <dbReference type="EMBL" id="KAB8303909.1"/>
    </source>
</evidence>
<comment type="cofactor">
    <cofactor evidence="1">
        <name>biotin</name>
        <dbReference type="ChEBI" id="CHEBI:57586"/>
    </cofactor>
</comment>
<dbReference type="SUPFAM" id="SSF56059">
    <property type="entry name" value="Glutathione synthetase ATP-binding domain-like"/>
    <property type="match status" value="1"/>
</dbReference>
<protein>
    <submittedName>
        <fullName evidence="9">Uncharacterized protein</fullName>
    </submittedName>
</protein>
<dbReference type="SUPFAM" id="SSF51246">
    <property type="entry name" value="Rudiment single hybrid motif"/>
    <property type="match status" value="1"/>
</dbReference>
<gene>
    <name evidence="9" type="ORF">EYC80_005272</name>
</gene>
<reference evidence="9 10" key="1">
    <citation type="submission" date="2019-06" db="EMBL/GenBank/DDBJ databases">
        <title>Genome Sequence of the Brown Rot Fungal Pathogen Monilinia laxa.</title>
        <authorList>
            <person name="De Miccolis Angelini R.M."/>
            <person name="Landi L."/>
            <person name="Abate D."/>
            <person name="Pollastro S."/>
            <person name="Romanazzi G."/>
            <person name="Faretra F."/>
        </authorList>
    </citation>
    <scope>NUCLEOTIDE SEQUENCE [LARGE SCALE GENOMIC DNA]</scope>
    <source>
        <strain evidence="9 10">Mlax316</strain>
    </source>
</reference>
<keyword evidence="3 6" id="KW-0547">Nucleotide-binding</keyword>
<feature type="domain" description="Biotin carboxylation" evidence="8">
    <location>
        <begin position="10"/>
        <end position="459"/>
    </location>
</feature>
<dbReference type="SUPFAM" id="SSF52440">
    <property type="entry name" value="PreATP-grasp domain"/>
    <property type="match status" value="1"/>
</dbReference>
<dbReference type="InterPro" id="IPR005481">
    <property type="entry name" value="BC-like_N"/>
</dbReference>
<organism evidence="9 10">
    <name type="scientific">Monilinia laxa</name>
    <name type="common">Brown rot fungus</name>
    <name type="synonym">Sclerotinia laxa</name>
    <dbReference type="NCBI Taxonomy" id="61186"/>
    <lineage>
        <taxon>Eukaryota</taxon>
        <taxon>Fungi</taxon>
        <taxon>Dikarya</taxon>
        <taxon>Ascomycota</taxon>
        <taxon>Pezizomycotina</taxon>
        <taxon>Leotiomycetes</taxon>
        <taxon>Helotiales</taxon>
        <taxon>Sclerotiniaceae</taxon>
        <taxon>Monilinia</taxon>
    </lineage>
</organism>
<dbReference type="Gene3D" id="3.30.470.20">
    <property type="entry name" value="ATP-grasp fold, B domain"/>
    <property type="match status" value="1"/>
</dbReference>
<dbReference type="PANTHER" id="PTHR45007:SF1">
    <property type="entry name" value="CARBOXYLASE, PUTATIVE (AFU_ORTHOLOGUE AFUA_5G07570)-RELATED"/>
    <property type="match status" value="1"/>
</dbReference>
<dbReference type="InterPro" id="IPR016185">
    <property type="entry name" value="PreATP-grasp_dom_sf"/>
</dbReference>
<evidence type="ECO:0000256" key="4">
    <source>
        <dbReference type="ARBA" id="ARBA00022840"/>
    </source>
</evidence>
<dbReference type="Pfam" id="PF00289">
    <property type="entry name" value="Biotin_carb_N"/>
    <property type="match status" value="1"/>
</dbReference>
<dbReference type="InterPro" id="IPR011054">
    <property type="entry name" value="Rudment_hybrid_motif"/>
</dbReference>
<dbReference type="GO" id="GO:0016874">
    <property type="term" value="F:ligase activity"/>
    <property type="evidence" value="ECO:0007669"/>
    <property type="project" value="UniProtKB-KW"/>
</dbReference>
<evidence type="ECO:0000256" key="6">
    <source>
        <dbReference type="PROSITE-ProRule" id="PRU00409"/>
    </source>
</evidence>
<dbReference type="SMART" id="SM00878">
    <property type="entry name" value="Biotin_carb_C"/>
    <property type="match status" value="1"/>
</dbReference>
<dbReference type="Pfam" id="PF00364">
    <property type="entry name" value="Biotin_lipoyl"/>
    <property type="match status" value="1"/>
</dbReference>
<keyword evidence="2" id="KW-0436">Ligase</keyword>
<evidence type="ECO:0000259" key="7">
    <source>
        <dbReference type="PROSITE" id="PS50975"/>
    </source>
</evidence>
<dbReference type="EMBL" id="VIGI01000002">
    <property type="protein sequence ID" value="KAB8303909.1"/>
    <property type="molecule type" value="Genomic_DNA"/>
</dbReference>
<dbReference type="Gene3D" id="2.40.50.100">
    <property type="match status" value="1"/>
</dbReference>
<evidence type="ECO:0000313" key="10">
    <source>
        <dbReference type="Proteomes" id="UP000326757"/>
    </source>
</evidence>
<keyword evidence="5" id="KW-0092">Biotin</keyword>
<proteinExistence type="predicted"/>
<dbReference type="InterPro" id="IPR005482">
    <property type="entry name" value="Biotin_COase_C"/>
</dbReference>
<dbReference type="SUPFAM" id="SSF51230">
    <property type="entry name" value="Single hybrid motif"/>
    <property type="match status" value="1"/>
</dbReference>
<dbReference type="InterPro" id="IPR005479">
    <property type="entry name" value="CPAse_ATP-bd"/>
</dbReference>
<dbReference type="PANTHER" id="PTHR45007">
    <property type="entry name" value="CARBOXYLASE, PUTATIVE (AFU_ORTHOLOGUE AFUA_5G07570)-RELATED"/>
    <property type="match status" value="1"/>
</dbReference>